<dbReference type="Proteomes" id="UP001165960">
    <property type="component" value="Unassembled WGS sequence"/>
</dbReference>
<sequence length="597" mass="67234">MRRCKVSQEAIEVHKLKISTNPRGPRPQSCDVCQLRKVKCSKDQPSCASCARLGYTCSYRRVGMRDNTIIQVDPKPLERPVNLLQLLRSLLGSSIINNQKSQVGFHFDGTCFYIGNSLGASFLAANAAMLSKSMDVKVPPAIVTQRPLGLAGGLEQQREVIGLYFGYINTFFPVIHPPSFYYQMGRNESDDSFMALLSVICLCGSSFYPDRKISQRLGDMYAHHALVYLRRCYLRPSLNAIQACTLLAFQLNPVESDPIISNSWFYSGIARSMAISLGYHRQNPSLSQASRGVARRVLWLITINDILCSHITGRQSSVGANLLNCYPRIDSPCASVNLESYTSITIPELINIHSDDSLRFFRAICELCSLISQLDCFNKRSKMRINETRSKPSIGSQRSRFIKDLQEKALLCYSRLYPFVSGPRNPRRLQLPAANDLLLGVLSVYHFSFLIDLNRPDILPSHNLDETRCILLMKRDSVDMSAFLKCNPLERCQIAARLAFRVICISQGKLAEFCTPTFWYAVLQICFTSLLVLDRSSKHPWAIASTKSTLRFLRSLLVQSASRRAIVHDCLLMIQPFLEKYLDSPSLSREPSSSTTT</sequence>
<protein>
    <submittedName>
        <fullName evidence="1">Uncharacterized protein</fullName>
    </submittedName>
</protein>
<gene>
    <name evidence="1" type="ORF">DSO57_1007164</name>
</gene>
<accession>A0ACC2U5Y1</accession>
<organism evidence="1 2">
    <name type="scientific">Entomophthora muscae</name>
    <dbReference type="NCBI Taxonomy" id="34485"/>
    <lineage>
        <taxon>Eukaryota</taxon>
        <taxon>Fungi</taxon>
        <taxon>Fungi incertae sedis</taxon>
        <taxon>Zoopagomycota</taxon>
        <taxon>Entomophthoromycotina</taxon>
        <taxon>Entomophthoromycetes</taxon>
        <taxon>Entomophthorales</taxon>
        <taxon>Entomophthoraceae</taxon>
        <taxon>Entomophthora</taxon>
    </lineage>
</organism>
<proteinExistence type="predicted"/>
<comment type="caution">
    <text evidence="1">The sequence shown here is derived from an EMBL/GenBank/DDBJ whole genome shotgun (WGS) entry which is preliminary data.</text>
</comment>
<dbReference type="EMBL" id="QTSX02001441">
    <property type="protein sequence ID" value="KAJ9082140.1"/>
    <property type="molecule type" value="Genomic_DNA"/>
</dbReference>
<evidence type="ECO:0000313" key="1">
    <source>
        <dbReference type="EMBL" id="KAJ9082140.1"/>
    </source>
</evidence>
<name>A0ACC2U5Y1_9FUNG</name>
<reference evidence="1" key="1">
    <citation type="submission" date="2022-04" db="EMBL/GenBank/DDBJ databases">
        <title>Genome of the entomopathogenic fungus Entomophthora muscae.</title>
        <authorList>
            <person name="Elya C."/>
            <person name="Lovett B.R."/>
            <person name="Lee E."/>
            <person name="Macias A.M."/>
            <person name="Hajek A.E."/>
            <person name="De Bivort B.L."/>
            <person name="Kasson M.T."/>
            <person name="De Fine Licht H.H."/>
            <person name="Stajich J.E."/>
        </authorList>
    </citation>
    <scope>NUCLEOTIDE SEQUENCE</scope>
    <source>
        <strain evidence="1">Berkeley</strain>
    </source>
</reference>
<evidence type="ECO:0000313" key="2">
    <source>
        <dbReference type="Proteomes" id="UP001165960"/>
    </source>
</evidence>
<keyword evidence="2" id="KW-1185">Reference proteome</keyword>